<evidence type="ECO:0000256" key="4">
    <source>
        <dbReference type="PROSITE-ProRule" id="PRU00335"/>
    </source>
</evidence>
<sequence>MGASTRRSGAGGRPRKYDPESALRSAMDLFRMRGFASPSMADLARAAGVHRPSLSAAFGDRKSLYLAAIELFRSDLRSRGEATLAQPNIRLAVKAFFDAIIDVYAGGDNSAPGCLVFCTTPAEAAHDPEIRAVLAATLDEVDTLLAERLGKAEGEGQLIGAAHGLAPLLAALLHSLAIRARAGEGPARLREIAEIGIDQLLSVTPTGATR</sequence>
<dbReference type="Gene3D" id="1.10.10.60">
    <property type="entry name" value="Homeodomain-like"/>
    <property type="match status" value="1"/>
</dbReference>
<dbReference type="Gene3D" id="1.10.357.10">
    <property type="entry name" value="Tetracycline Repressor, domain 2"/>
    <property type="match status" value="1"/>
</dbReference>
<name>A0A494RR69_9CAUL</name>
<dbReference type="InterPro" id="IPR009057">
    <property type="entry name" value="Homeodomain-like_sf"/>
</dbReference>
<dbReference type="PROSITE" id="PS50977">
    <property type="entry name" value="HTH_TETR_2"/>
    <property type="match status" value="1"/>
</dbReference>
<dbReference type="Pfam" id="PF00440">
    <property type="entry name" value="TetR_N"/>
    <property type="match status" value="1"/>
</dbReference>
<dbReference type="PANTHER" id="PTHR47506">
    <property type="entry name" value="TRANSCRIPTIONAL REGULATORY PROTEIN"/>
    <property type="match status" value="1"/>
</dbReference>
<dbReference type="PANTHER" id="PTHR47506:SF1">
    <property type="entry name" value="HTH-TYPE TRANSCRIPTIONAL REGULATOR YJDC"/>
    <property type="match status" value="1"/>
</dbReference>
<dbReference type="SUPFAM" id="SSF48498">
    <property type="entry name" value="Tetracyclin repressor-like, C-terminal domain"/>
    <property type="match status" value="1"/>
</dbReference>
<keyword evidence="2 4" id="KW-0238">DNA-binding</keyword>
<dbReference type="GO" id="GO:0003677">
    <property type="term" value="F:DNA binding"/>
    <property type="evidence" value="ECO:0007669"/>
    <property type="project" value="UniProtKB-UniRule"/>
</dbReference>
<gene>
    <name evidence="6" type="ORF">D8I30_11825</name>
</gene>
<evidence type="ECO:0000256" key="1">
    <source>
        <dbReference type="ARBA" id="ARBA00023015"/>
    </source>
</evidence>
<keyword evidence="3" id="KW-0804">Transcription</keyword>
<evidence type="ECO:0000259" key="5">
    <source>
        <dbReference type="PROSITE" id="PS50977"/>
    </source>
</evidence>
<dbReference type="Proteomes" id="UP000276984">
    <property type="component" value="Chromosome"/>
</dbReference>
<dbReference type="EMBL" id="CP032707">
    <property type="protein sequence ID" value="AYG95786.1"/>
    <property type="molecule type" value="Genomic_DNA"/>
</dbReference>
<keyword evidence="1" id="KW-0805">Transcription regulation</keyword>
<protein>
    <submittedName>
        <fullName evidence="6">TetR/AcrR family transcriptional regulator</fullName>
    </submittedName>
</protein>
<evidence type="ECO:0000313" key="6">
    <source>
        <dbReference type="EMBL" id="AYG95786.1"/>
    </source>
</evidence>
<evidence type="ECO:0000256" key="2">
    <source>
        <dbReference type="ARBA" id="ARBA00023125"/>
    </source>
</evidence>
<organism evidence="6 7">
    <name type="scientific">Brevundimonas naejangsanensis</name>
    <dbReference type="NCBI Taxonomy" id="588932"/>
    <lineage>
        <taxon>Bacteria</taxon>
        <taxon>Pseudomonadati</taxon>
        <taxon>Pseudomonadota</taxon>
        <taxon>Alphaproteobacteria</taxon>
        <taxon>Caulobacterales</taxon>
        <taxon>Caulobacteraceae</taxon>
        <taxon>Brevundimonas</taxon>
    </lineage>
</organism>
<keyword evidence="7" id="KW-1185">Reference proteome</keyword>
<dbReference type="InterPro" id="IPR001647">
    <property type="entry name" value="HTH_TetR"/>
</dbReference>
<dbReference type="AlphaFoldDB" id="A0A494RR69"/>
<dbReference type="OrthoDB" id="9795242at2"/>
<evidence type="ECO:0000256" key="3">
    <source>
        <dbReference type="ARBA" id="ARBA00023163"/>
    </source>
</evidence>
<reference evidence="6 7" key="1">
    <citation type="submission" date="2018-10" db="EMBL/GenBank/DDBJ databases">
        <title>Complete genome sequence of Brevundimonas naejangsanensis BRV3.</title>
        <authorList>
            <person name="Berrios L."/>
            <person name="Ely B."/>
        </authorList>
    </citation>
    <scope>NUCLEOTIDE SEQUENCE [LARGE SCALE GENOMIC DNA]</scope>
    <source>
        <strain evidence="6 7">BRV3</strain>
    </source>
</reference>
<dbReference type="SUPFAM" id="SSF46689">
    <property type="entry name" value="Homeodomain-like"/>
    <property type="match status" value="1"/>
</dbReference>
<feature type="DNA-binding region" description="H-T-H motif" evidence="4">
    <location>
        <begin position="39"/>
        <end position="58"/>
    </location>
</feature>
<evidence type="ECO:0000313" key="7">
    <source>
        <dbReference type="Proteomes" id="UP000276984"/>
    </source>
</evidence>
<proteinExistence type="predicted"/>
<dbReference type="InterPro" id="IPR036271">
    <property type="entry name" value="Tet_transcr_reg_TetR-rel_C_sf"/>
</dbReference>
<feature type="domain" description="HTH tetR-type" evidence="5">
    <location>
        <begin position="16"/>
        <end position="76"/>
    </location>
</feature>
<accession>A0A494RR69</accession>